<keyword evidence="2" id="KW-0238">DNA-binding</keyword>
<gene>
    <name evidence="5" type="ORF">BN381_210061</name>
</gene>
<dbReference type="GO" id="GO:0003700">
    <property type="term" value="F:DNA-binding transcription factor activity"/>
    <property type="evidence" value="ECO:0007669"/>
    <property type="project" value="InterPro"/>
</dbReference>
<comment type="caution">
    <text evidence="5">The sequence shown here is derived from an EMBL/GenBank/DDBJ whole genome shotgun (WGS) entry which is preliminary data.</text>
</comment>
<dbReference type="STRING" id="1229780.BN381_210061"/>
<keyword evidence="1" id="KW-0805">Transcription regulation</keyword>
<dbReference type="Gene3D" id="1.10.10.60">
    <property type="entry name" value="Homeodomain-like"/>
    <property type="match status" value="1"/>
</dbReference>
<dbReference type="PANTHER" id="PTHR46796:SF15">
    <property type="entry name" value="BLL1074 PROTEIN"/>
    <property type="match status" value="1"/>
</dbReference>
<dbReference type="Pfam" id="PF12833">
    <property type="entry name" value="HTH_18"/>
    <property type="match status" value="1"/>
</dbReference>
<dbReference type="GO" id="GO:0043565">
    <property type="term" value="F:sequence-specific DNA binding"/>
    <property type="evidence" value="ECO:0007669"/>
    <property type="project" value="InterPro"/>
</dbReference>
<feature type="domain" description="HTH araC/xylS-type" evidence="4">
    <location>
        <begin position="181"/>
        <end position="264"/>
    </location>
</feature>
<name>R4Z283_9ACTN</name>
<dbReference type="RefSeq" id="WP_012225859.1">
    <property type="nucleotide sequence ID" value="NZ_HG422565.1"/>
</dbReference>
<accession>R4Z283</accession>
<dbReference type="InterPro" id="IPR050204">
    <property type="entry name" value="AraC_XylS_family_regulators"/>
</dbReference>
<evidence type="ECO:0000256" key="2">
    <source>
        <dbReference type="ARBA" id="ARBA00023125"/>
    </source>
</evidence>
<protein>
    <submittedName>
        <fullName evidence="5">Putative AraC family transcriptional regulator</fullName>
    </submittedName>
</protein>
<sequence length="274" mass="29716">MGVLINEFATGLPHARLRPYVSEYSGYRIVGAEPGLHMGLPSRSLTFIVAFDEPLDVTTAIDGPHRDTYWAMLGGLHDAPAVVRHDGRQHGVQLGVTPRGAAALFGVPAGALASSVVHLDAIVPTFSAELVDRLSEATTWAARWEVLDDVFLRQVCLDTSLPSELEHAWSLIVGSHGLMPVGRLADEVGWSRRHLGQRFTSTFGLTPKVMSRVLRFERAKGLIQAPTRPSLSGVAAACGYADQAHLTREWSAFAGSSPTRWMRDDTLVLLDDSA</sequence>
<dbReference type="InterPro" id="IPR018060">
    <property type="entry name" value="HTH_AraC"/>
</dbReference>
<dbReference type="PROSITE" id="PS01124">
    <property type="entry name" value="HTH_ARAC_FAMILY_2"/>
    <property type="match status" value="1"/>
</dbReference>
<dbReference type="HOGENOM" id="CLU_066193_0_0_11"/>
<dbReference type="SUPFAM" id="SSF46689">
    <property type="entry name" value="Homeodomain-like"/>
    <property type="match status" value="1"/>
</dbReference>
<dbReference type="AlphaFoldDB" id="R4Z283"/>
<dbReference type="EMBL" id="CANL01000014">
    <property type="protein sequence ID" value="CCM63371.1"/>
    <property type="molecule type" value="Genomic_DNA"/>
</dbReference>
<dbReference type="SMART" id="SM00342">
    <property type="entry name" value="HTH_ARAC"/>
    <property type="match status" value="1"/>
</dbReference>
<dbReference type="OrthoDB" id="2559672at2"/>
<evidence type="ECO:0000313" key="5">
    <source>
        <dbReference type="EMBL" id="CCM63371.1"/>
    </source>
</evidence>
<keyword evidence="3" id="KW-0804">Transcription</keyword>
<dbReference type="PANTHER" id="PTHR46796">
    <property type="entry name" value="HTH-TYPE TRANSCRIPTIONAL ACTIVATOR RHAS-RELATED"/>
    <property type="match status" value="1"/>
</dbReference>
<dbReference type="InterPro" id="IPR009057">
    <property type="entry name" value="Homeodomain-like_sf"/>
</dbReference>
<dbReference type="Proteomes" id="UP000018291">
    <property type="component" value="Unassembled WGS sequence"/>
</dbReference>
<keyword evidence="6" id="KW-1185">Reference proteome</keyword>
<reference evidence="5 6" key="1">
    <citation type="journal article" date="2013" name="ISME J.">
        <title>Metabolic model for the filamentous 'Candidatus Microthrix parvicella' based on genomic and metagenomic analyses.</title>
        <authorList>
            <person name="Jon McIlroy S."/>
            <person name="Kristiansen R."/>
            <person name="Albertsen M."/>
            <person name="Michael Karst S."/>
            <person name="Rossetti S."/>
            <person name="Lund Nielsen J."/>
            <person name="Tandoi V."/>
            <person name="James Seviour R."/>
            <person name="Nielsen P.H."/>
        </authorList>
    </citation>
    <scope>NUCLEOTIDE SEQUENCE [LARGE SCALE GENOMIC DNA]</scope>
    <source>
        <strain evidence="5 6">RN1</strain>
    </source>
</reference>
<evidence type="ECO:0000259" key="4">
    <source>
        <dbReference type="PROSITE" id="PS01124"/>
    </source>
</evidence>
<organism evidence="5 6">
    <name type="scientific">Candidatus Neomicrothrix parvicella RN1</name>
    <dbReference type="NCBI Taxonomy" id="1229780"/>
    <lineage>
        <taxon>Bacteria</taxon>
        <taxon>Bacillati</taxon>
        <taxon>Actinomycetota</taxon>
        <taxon>Acidimicrobiia</taxon>
        <taxon>Acidimicrobiales</taxon>
        <taxon>Microthrixaceae</taxon>
        <taxon>Candidatus Neomicrothrix</taxon>
    </lineage>
</organism>
<proteinExistence type="predicted"/>
<evidence type="ECO:0000256" key="3">
    <source>
        <dbReference type="ARBA" id="ARBA00023163"/>
    </source>
</evidence>
<evidence type="ECO:0000256" key="1">
    <source>
        <dbReference type="ARBA" id="ARBA00023015"/>
    </source>
</evidence>
<evidence type="ECO:0000313" key="6">
    <source>
        <dbReference type="Proteomes" id="UP000018291"/>
    </source>
</evidence>
<dbReference type="eggNOG" id="COG2207">
    <property type="taxonomic scope" value="Bacteria"/>
</dbReference>